<evidence type="ECO:0000256" key="4">
    <source>
        <dbReference type="ARBA" id="ARBA00023136"/>
    </source>
</evidence>
<dbReference type="PANTHER" id="PTHR43019:SF23">
    <property type="entry name" value="PROTEASE DO-LIKE 5, CHLOROPLASTIC"/>
    <property type="match status" value="1"/>
</dbReference>
<comment type="subcellular location">
    <subcellularLocation>
        <location evidence="1">Membrane</location>
        <topology evidence="1">Multi-pass membrane protein</topology>
    </subcellularLocation>
</comment>
<dbReference type="PANTHER" id="PTHR43019">
    <property type="entry name" value="SERINE ENDOPROTEASE DEGS"/>
    <property type="match status" value="1"/>
</dbReference>
<dbReference type="InterPro" id="IPR043504">
    <property type="entry name" value="Peptidase_S1_PA_chymotrypsin"/>
</dbReference>
<dbReference type="InterPro" id="IPR001940">
    <property type="entry name" value="Peptidase_S1C"/>
</dbReference>
<dbReference type="Pfam" id="PF02674">
    <property type="entry name" value="Colicin_V"/>
    <property type="match status" value="1"/>
</dbReference>
<evidence type="ECO:0000313" key="6">
    <source>
        <dbReference type="EMBL" id="HJB10516.1"/>
    </source>
</evidence>
<evidence type="ECO:0000256" key="2">
    <source>
        <dbReference type="ARBA" id="ARBA00022692"/>
    </source>
</evidence>
<dbReference type="InterPro" id="IPR003825">
    <property type="entry name" value="Colicin-V_CvpA"/>
</dbReference>
<keyword evidence="4 5" id="KW-0472">Membrane</keyword>
<dbReference type="GO" id="GO:0004252">
    <property type="term" value="F:serine-type endopeptidase activity"/>
    <property type="evidence" value="ECO:0007669"/>
    <property type="project" value="InterPro"/>
</dbReference>
<dbReference type="EC" id="3.4.21.-" evidence="6"/>
<dbReference type="NCBIfam" id="NF033740">
    <property type="entry name" value="MarP_fam_protase"/>
    <property type="match status" value="1"/>
</dbReference>
<keyword evidence="3 5" id="KW-1133">Transmembrane helix</keyword>
<feature type="transmembrane region" description="Helical" evidence="5">
    <location>
        <begin position="33"/>
        <end position="53"/>
    </location>
</feature>
<evidence type="ECO:0000256" key="5">
    <source>
        <dbReference type="SAM" id="Phobius"/>
    </source>
</evidence>
<feature type="transmembrane region" description="Helical" evidence="5">
    <location>
        <begin position="103"/>
        <end position="125"/>
    </location>
</feature>
<dbReference type="Gene3D" id="2.40.10.10">
    <property type="entry name" value="Trypsin-like serine proteases"/>
    <property type="match status" value="2"/>
</dbReference>
<comment type="caution">
    <text evidence="6">The sequence shown here is derived from an EMBL/GenBank/DDBJ whole genome shotgun (WGS) entry which is preliminary data.</text>
</comment>
<sequence>MLGLVDIVLVIALLLAVLAGVRSGLFASLGTIAGLVVGALSMPWLLPWVAGLLPEEWRGVGVILAAVLLLAVGAAIGSSIGGWLRRGADRLFLRVPERVLGGVVGLIAAALVISLLGAGVTAAGIPGVSSAVASSTVLRTIERLTPHPVDEALARARSGLLEVSALPTIDGLIDDADLALAPDLENVDIDDPVIAAAAESVARISGLAASCGTVPSGSGFVVAEDMVMTNAHVVAGVSTPMVELPGEPARDGQVVYFDPVDDLAVIAADVQAPPLPLTDAAAGDSAVVHGYPYGGPPSTVPAGVAATGSFRVPDIYGQSPTDRSVATLQSEIESGNSGGPVLSPEGEVMGVVFARDEARQDIGYALASNEVTPVLEALDSAQDPVATGPCAA</sequence>
<organism evidence="6 7">
    <name type="scientific">Candidatus Brachybacterium merdavium</name>
    <dbReference type="NCBI Taxonomy" id="2838513"/>
    <lineage>
        <taxon>Bacteria</taxon>
        <taxon>Bacillati</taxon>
        <taxon>Actinomycetota</taxon>
        <taxon>Actinomycetes</taxon>
        <taxon>Micrococcales</taxon>
        <taxon>Dermabacteraceae</taxon>
        <taxon>Brachybacterium</taxon>
    </lineage>
</organism>
<dbReference type="Proteomes" id="UP000823823">
    <property type="component" value="Unassembled WGS sequence"/>
</dbReference>
<keyword evidence="6" id="KW-0645">Protease</keyword>
<dbReference type="InterPro" id="IPR047680">
    <property type="entry name" value="MarP-like"/>
</dbReference>
<dbReference type="PRINTS" id="PR00834">
    <property type="entry name" value="PROTEASES2C"/>
</dbReference>
<dbReference type="EMBL" id="DWZH01000061">
    <property type="protein sequence ID" value="HJB10516.1"/>
    <property type="molecule type" value="Genomic_DNA"/>
</dbReference>
<feature type="transmembrane region" description="Helical" evidence="5">
    <location>
        <begin position="60"/>
        <end position="83"/>
    </location>
</feature>
<dbReference type="InterPro" id="IPR009003">
    <property type="entry name" value="Peptidase_S1_PA"/>
</dbReference>
<protein>
    <submittedName>
        <fullName evidence="6">MarP family serine protease</fullName>
        <ecNumber evidence="6">3.4.21.-</ecNumber>
    </submittedName>
</protein>
<reference evidence="6" key="2">
    <citation type="submission" date="2021-04" db="EMBL/GenBank/DDBJ databases">
        <authorList>
            <person name="Gilroy R."/>
        </authorList>
    </citation>
    <scope>NUCLEOTIDE SEQUENCE</scope>
    <source>
        <strain evidence="6">ChiHjej13B12-24818</strain>
    </source>
</reference>
<dbReference type="GO" id="GO:0006508">
    <property type="term" value="P:proteolysis"/>
    <property type="evidence" value="ECO:0007669"/>
    <property type="project" value="UniProtKB-KW"/>
</dbReference>
<reference evidence="6" key="1">
    <citation type="journal article" date="2021" name="PeerJ">
        <title>Extensive microbial diversity within the chicken gut microbiome revealed by metagenomics and culture.</title>
        <authorList>
            <person name="Gilroy R."/>
            <person name="Ravi A."/>
            <person name="Getino M."/>
            <person name="Pursley I."/>
            <person name="Horton D.L."/>
            <person name="Alikhan N.F."/>
            <person name="Baker D."/>
            <person name="Gharbi K."/>
            <person name="Hall N."/>
            <person name="Watson M."/>
            <person name="Adriaenssens E.M."/>
            <person name="Foster-Nyarko E."/>
            <person name="Jarju S."/>
            <person name="Secka A."/>
            <person name="Antonio M."/>
            <person name="Oren A."/>
            <person name="Chaudhuri R.R."/>
            <person name="La Ragione R."/>
            <person name="Hildebrand F."/>
            <person name="Pallen M.J."/>
        </authorList>
    </citation>
    <scope>NUCLEOTIDE SEQUENCE</scope>
    <source>
        <strain evidence="6">ChiHjej13B12-24818</strain>
    </source>
</reference>
<keyword evidence="2 5" id="KW-0812">Transmembrane</keyword>
<proteinExistence type="predicted"/>
<evidence type="ECO:0000313" key="7">
    <source>
        <dbReference type="Proteomes" id="UP000823823"/>
    </source>
</evidence>
<gene>
    <name evidence="6" type="ORF">H9786_08290</name>
</gene>
<evidence type="ECO:0000256" key="3">
    <source>
        <dbReference type="ARBA" id="ARBA00022989"/>
    </source>
</evidence>
<dbReference type="GO" id="GO:0016020">
    <property type="term" value="C:membrane"/>
    <property type="evidence" value="ECO:0007669"/>
    <property type="project" value="UniProtKB-SubCell"/>
</dbReference>
<name>A0A9D2LDU0_9MICO</name>
<dbReference type="GO" id="GO:0009403">
    <property type="term" value="P:toxin biosynthetic process"/>
    <property type="evidence" value="ECO:0007669"/>
    <property type="project" value="InterPro"/>
</dbReference>
<accession>A0A9D2LDU0</accession>
<dbReference type="Pfam" id="PF13365">
    <property type="entry name" value="Trypsin_2"/>
    <property type="match status" value="1"/>
</dbReference>
<evidence type="ECO:0000256" key="1">
    <source>
        <dbReference type="ARBA" id="ARBA00004141"/>
    </source>
</evidence>
<keyword evidence="6" id="KW-0378">Hydrolase</keyword>
<dbReference type="AlphaFoldDB" id="A0A9D2LDU0"/>
<dbReference type="SUPFAM" id="SSF50494">
    <property type="entry name" value="Trypsin-like serine proteases"/>
    <property type="match status" value="1"/>
</dbReference>